<feature type="domain" description="Beta-lactamase-related" evidence="1">
    <location>
        <begin position="49"/>
        <end position="397"/>
    </location>
</feature>
<dbReference type="PANTHER" id="PTHR43283:SF3">
    <property type="entry name" value="BETA-LACTAMASE FAMILY PROTEIN (AFU_ORTHOLOGUE AFUA_5G07500)"/>
    <property type="match status" value="1"/>
</dbReference>
<evidence type="ECO:0000259" key="1">
    <source>
        <dbReference type="Pfam" id="PF00144"/>
    </source>
</evidence>
<dbReference type="InterPro" id="IPR050789">
    <property type="entry name" value="Diverse_Enzym_Activities"/>
</dbReference>
<gene>
    <name evidence="2" type="ORF">METZ01_LOCUS23762</name>
</gene>
<sequence length="419" mass="46127">MRKTILLTAIVLVIVVFDAPASAQGLPTAAPESVGLSSAQLDRVTAGLQAHIDQGHIAGVVAAVVRDGRLVYMEALGQADIEAARPMPKDAIFRLYSMTRSMTSLAAMILWEEGAFQLDDPISRYLPQFMGQRVFADAGSPDMDQTQSRDGDITVEHLLLHTSGLGSRSSGIYRAEGVRLRSISVEQMVDNAARTPLFEDPGTNWRYGISTTILGRLVEVWSGKPLEDYLQERVFGPLGMTDTGFWVEPERADRLATVYRASREGELRPYQMEEIPFTEQPVLIEGGVGLVASTMDFLRFSQMFLNGGELDGNRVLQPETIAMMTVNRIPDALLPIGFGRPTLGQGWGFGFSIVMDASQYAYPVNDGDFWWDGSAGTRFWIDPTENMVTIVMAQVSPASGRGFREEFKTGVDEAITERR</sequence>
<evidence type="ECO:0000313" key="2">
    <source>
        <dbReference type="EMBL" id="SUZ70908.1"/>
    </source>
</evidence>
<dbReference type="InterPro" id="IPR012338">
    <property type="entry name" value="Beta-lactam/transpept-like"/>
</dbReference>
<dbReference type="Gene3D" id="3.40.710.10">
    <property type="entry name" value="DD-peptidase/beta-lactamase superfamily"/>
    <property type="match status" value="1"/>
</dbReference>
<organism evidence="2">
    <name type="scientific">marine metagenome</name>
    <dbReference type="NCBI Taxonomy" id="408172"/>
    <lineage>
        <taxon>unclassified sequences</taxon>
        <taxon>metagenomes</taxon>
        <taxon>ecological metagenomes</taxon>
    </lineage>
</organism>
<accession>A0A381PWF6</accession>
<dbReference type="Pfam" id="PF00144">
    <property type="entry name" value="Beta-lactamase"/>
    <property type="match status" value="1"/>
</dbReference>
<dbReference type="AlphaFoldDB" id="A0A381PWF6"/>
<proteinExistence type="predicted"/>
<reference evidence="2" key="1">
    <citation type="submission" date="2018-05" db="EMBL/GenBank/DDBJ databases">
        <authorList>
            <person name="Lanie J.A."/>
            <person name="Ng W.-L."/>
            <person name="Kazmierczak K.M."/>
            <person name="Andrzejewski T.M."/>
            <person name="Davidsen T.M."/>
            <person name="Wayne K.J."/>
            <person name="Tettelin H."/>
            <person name="Glass J.I."/>
            <person name="Rusch D."/>
            <person name="Podicherti R."/>
            <person name="Tsui H.-C.T."/>
            <person name="Winkler M.E."/>
        </authorList>
    </citation>
    <scope>NUCLEOTIDE SEQUENCE</scope>
</reference>
<name>A0A381PWF6_9ZZZZ</name>
<dbReference type="SUPFAM" id="SSF56601">
    <property type="entry name" value="beta-lactamase/transpeptidase-like"/>
    <property type="match status" value="1"/>
</dbReference>
<dbReference type="EMBL" id="UINC01001105">
    <property type="protein sequence ID" value="SUZ70908.1"/>
    <property type="molecule type" value="Genomic_DNA"/>
</dbReference>
<protein>
    <recommendedName>
        <fullName evidence="1">Beta-lactamase-related domain-containing protein</fullName>
    </recommendedName>
</protein>
<dbReference type="PANTHER" id="PTHR43283">
    <property type="entry name" value="BETA-LACTAMASE-RELATED"/>
    <property type="match status" value="1"/>
</dbReference>
<dbReference type="InterPro" id="IPR001466">
    <property type="entry name" value="Beta-lactam-related"/>
</dbReference>